<reference evidence="1" key="1">
    <citation type="journal article" date="2020" name="bioRxiv">
        <title>Chromosome-level reference genome of the European wasp spider Argiope bruennichi: a resource for studies on range expansion and evolutionary adaptation.</title>
        <authorList>
            <person name="Sheffer M.M."/>
            <person name="Hoppe A."/>
            <person name="Krehenwinkel H."/>
            <person name="Uhl G."/>
            <person name="Kuss A.W."/>
            <person name="Jensen L."/>
            <person name="Jensen C."/>
            <person name="Gillespie R.G."/>
            <person name="Hoff K.J."/>
            <person name="Prost S."/>
        </authorList>
    </citation>
    <scope>NUCLEOTIDE SEQUENCE</scope>
</reference>
<comment type="caution">
    <text evidence="1">The sequence shown here is derived from an EMBL/GenBank/DDBJ whole genome shotgun (WGS) entry which is preliminary data.</text>
</comment>
<reference evidence="1" key="2">
    <citation type="submission" date="2020-06" db="EMBL/GenBank/DDBJ databases">
        <authorList>
            <person name="Sheffer M."/>
        </authorList>
    </citation>
    <scope>NUCLEOTIDE SEQUENCE</scope>
</reference>
<sequence length="101" mass="11283">MTADKAWLQLLDMGSRLVKLLKRNIRQTNKMVSSVRLDDGVSEYWAYFPISSSKCATQDPIVRVMGIAATGSSDFCDHAMLKINHIAWIPHEEAGFTGDKP</sequence>
<organism evidence="1 2">
    <name type="scientific">Argiope bruennichi</name>
    <name type="common">Wasp spider</name>
    <name type="synonym">Aranea bruennichi</name>
    <dbReference type="NCBI Taxonomy" id="94029"/>
    <lineage>
        <taxon>Eukaryota</taxon>
        <taxon>Metazoa</taxon>
        <taxon>Ecdysozoa</taxon>
        <taxon>Arthropoda</taxon>
        <taxon>Chelicerata</taxon>
        <taxon>Arachnida</taxon>
        <taxon>Araneae</taxon>
        <taxon>Araneomorphae</taxon>
        <taxon>Entelegynae</taxon>
        <taxon>Araneoidea</taxon>
        <taxon>Araneidae</taxon>
        <taxon>Argiope</taxon>
    </lineage>
</organism>
<name>A0A8T0FL81_ARGBR</name>
<proteinExistence type="predicted"/>
<accession>A0A8T0FL81</accession>
<dbReference type="AlphaFoldDB" id="A0A8T0FL81"/>
<keyword evidence="2" id="KW-1185">Reference proteome</keyword>
<gene>
    <name evidence="1" type="ORF">HNY73_005916</name>
</gene>
<evidence type="ECO:0000313" key="1">
    <source>
        <dbReference type="EMBL" id="KAF8790978.1"/>
    </source>
</evidence>
<protein>
    <submittedName>
        <fullName evidence="1">Uncharacterized protein</fullName>
    </submittedName>
</protein>
<dbReference type="EMBL" id="JABXBU010000011">
    <property type="protein sequence ID" value="KAF8790978.1"/>
    <property type="molecule type" value="Genomic_DNA"/>
</dbReference>
<evidence type="ECO:0000313" key="2">
    <source>
        <dbReference type="Proteomes" id="UP000807504"/>
    </source>
</evidence>
<dbReference type="Proteomes" id="UP000807504">
    <property type="component" value="Unassembled WGS sequence"/>
</dbReference>